<name>A0AAD7MDZ7_9AGAR</name>
<dbReference type="Proteomes" id="UP001215598">
    <property type="component" value="Unassembled WGS sequence"/>
</dbReference>
<evidence type="ECO:0000313" key="2">
    <source>
        <dbReference type="EMBL" id="KAJ7712490.1"/>
    </source>
</evidence>
<sequence length="80" mass="8581">MASFSTTHNVVALFGLLIQTIQLGSHLTRAKYLSTSTTTILNGGGSKRRTAQSVLLRLTASPSRNVLHPRTVALNPLPII</sequence>
<keyword evidence="1" id="KW-0732">Signal</keyword>
<comment type="caution">
    <text evidence="2">The sequence shown here is derived from an EMBL/GenBank/DDBJ whole genome shotgun (WGS) entry which is preliminary data.</text>
</comment>
<gene>
    <name evidence="2" type="ORF">B0H16DRAFT_565272</name>
</gene>
<evidence type="ECO:0008006" key="4">
    <source>
        <dbReference type="Google" id="ProtNLM"/>
    </source>
</evidence>
<keyword evidence="3" id="KW-1185">Reference proteome</keyword>
<proteinExistence type="predicted"/>
<protein>
    <recommendedName>
        <fullName evidence="4">Secreted protein</fullName>
    </recommendedName>
</protein>
<evidence type="ECO:0000256" key="1">
    <source>
        <dbReference type="SAM" id="SignalP"/>
    </source>
</evidence>
<organism evidence="2 3">
    <name type="scientific">Mycena metata</name>
    <dbReference type="NCBI Taxonomy" id="1033252"/>
    <lineage>
        <taxon>Eukaryota</taxon>
        <taxon>Fungi</taxon>
        <taxon>Dikarya</taxon>
        <taxon>Basidiomycota</taxon>
        <taxon>Agaricomycotina</taxon>
        <taxon>Agaricomycetes</taxon>
        <taxon>Agaricomycetidae</taxon>
        <taxon>Agaricales</taxon>
        <taxon>Marasmiineae</taxon>
        <taxon>Mycenaceae</taxon>
        <taxon>Mycena</taxon>
    </lineage>
</organism>
<feature type="signal peptide" evidence="1">
    <location>
        <begin position="1"/>
        <end position="30"/>
    </location>
</feature>
<dbReference type="AlphaFoldDB" id="A0AAD7MDZ7"/>
<accession>A0AAD7MDZ7</accession>
<feature type="chain" id="PRO_5042215028" description="Secreted protein" evidence="1">
    <location>
        <begin position="31"/>
        <end position="80"/>
    </location>
</feature>
<dbReference type="EMBL" id="JARKIB010000365">
    <property type="protein sequence ID" value="KAJ7712490.1"/>
    <property type="molecule type" value="Genomic_DNA"/>
</dbReference>
<evidence type="ECO:0000313" key="3">
    <source>
        <dbReference type="Proteomes" id="UP001215598"/>
    </source>
</evidence>
<reference evidence="2" key="1">
    <citation type="submission" date="2023-03" db="EMBL/GenBank/DDBJ databases">
        <title>Massive genome expansion in bonnet fungi (Mycena s.s.) driven by repeated elements and novel gene families across ecological guilds.</title>
        <authorList>
            <consortium name="Lawrence Berkeley National Laboratory"/>
            <person name="Harder C.B."/>
            <person name="Miyauchi S."/>
            <person name="Viragh M."/>
            <person name="Kuo A."/>
            <person name="Thoen E."/>
            <person name="Andreopoulos B."/>
            <person name="Lu D."/>
            <person name="Skrede I."/>
            <person name="Drula E."/>
            <person name="Henrissat B."/>
            <person name="Morin E."/>
            <person name="Kohler A."/>
            <person name="Barry K."/>
            <person name="LaButti K."/>
            <person name="Morin E."/>
            <person name="Salamov A."/>
            <person name="Lipzen A."/>
            <person name="Mereny Z."/>
            <person name="Hegedus B."/>
            <person name="Baldrian P."/>
            <person name="Stursova M."/>
            <person name="Weitz H."/>
            <person name="Taylor A."/>
            <person name="Grigoriev I.V."/>
            <person name="Nagy L.G."/>
            <person name="Martin F."/>
            <person name="Kauserud H."/>
        </authorList>
    </citation>
    <scope>NUCLEOTIDE SEQUENCE</scope>
    <source>
        <strain evidence="2">CBHHK182m</strain>
    </source>
</reference>